<dbReference type="AlphaFoldDB" id="A6GZX6"/>
<keyword evidence="3" id="KW-1185">Reference proteome</keyword>
<dbReference type="EMBL" id="AM398681">
    <property type="protein sequence ID" value="CAL43649.1"/>
    <property type="molecule type" value="Genomic_DNA"/>
</dbReference>
<protein>
    <submittedName>
        <fullName evidence="2">ATP/GTP-binding protein</fullName>
    </submittedName>
</protein>
<evidence type="ECO:0000313" key="2">
    <source>
        <dbReference type="EMBL" id="CAL43649.1"/>
    </source>
</evidence>
<feature type="signal peptide" evidence="1">
    <location>
        <begin position="1"/>
        <end position="21"/>
    </location>
</feature>
<dbReference type="eggNOG" id="COG3391">
    <property type="taxonomic scope" value="Bacteria"/>
</dbReference>
<dbReference type="OrthoDB" id="7675395at2"/>
<proteinExistence type="predicted"/>
<dbReference type="Gene3D" id="2.130.10.10">
    <property type="entry name" value="YVTN repeat-like/Quinoprotein amine dehydrogenase"/>
    <property type="match status" value="1"/>
</dbReference>
<accession>A6GZX6</accession>
<dbReference type="KEGG" id="fps:FP1581"/>
<evidence type="ECO:0000256" key="1">
    <source>
        <dbReference type="SAM" id="SignalP"/>
    </source>
</evidence>
<reference evidence="2 3" key="1">
    <citation type="journal article" date="2007" name="Nat. Biotechnol.">
        <title>Complete genome sequence of the fish pathogen Flavobacterium psychrophilum.</title>
        <authorList>
            <person name="Duchaud E."/>
            <person name="Boussaha M."/>
            <person name="Loux V."/>
            <person name="Bernardet J.F."/>
            <person name="Michel C."/>
            <person name="Kerouault B."/>
            <person name="Mondot S."/>
            <person name="Nicolas P."/>
            <person name="Bossy R."/>
            <person name="Caron C."/>
            <person name="Bessieres P."/>
            <person name="Gibrat J.F."/>
            <person name="Claverol S."/>
            <person name="Dumetz F."/>
            <person name="Le Henaff M."/>
            <person name="Benmansour A."/>
        </authorList>
    </citation>
    <scope>NUCLEOTIDE SEQUENCE [LARGE SCALE GENOMIC DNA]</scope>
    <source>
        <strain evidence="3">ATCC 49511 / DSM 21280 / CIP 103535 / JIP02/86</strain>
    </source>
</reference>
<feature type="chain" id="PRO_5002698379" evidence="1">
    <location>
        <begin position="22"/>
        <end position="296"/>
    </location>
</feature>
<gene>
    <name evidence="2" type="ordered locus">FP1581</name>
</gene>
<evidence type="ECO:0000313" key="3">
    <source>
        <dbReference type="Proteomes" id="UP000006394"/>
    </source>
</evidence>
<dbReference type="EnsemblBacteria" id="CAL43649">
    <property type="protein sequence ID" value="CAL43649"/>
    <property type="gene ID" value="FP1581"/>
</dbReference>
<sequence>MKNLIQISLIFCLFMATNTNAQTTKTVTGFSHVESVATDGKFIYAADIGKELNPTAKDGDGQIIKLDKKGKILDATFVKEKLDAPKGLAINKEVLYINDIDRLLAIDLKTGTKLYEIDFSKDTSFLNDIAVWDNNTLYVSATDKSKLYKVNLVDKSYSEIKTDVTISGINGLFCYKKASRIYVNGFGSDNKPNGIIGFINLKDNTFTQITNLEGYYDGIFISKDVLYVSNWVAFEKKGIIQGIGIYNTNRVAKISTTETISGPADFIIVNDQLIVPAMMSGEIHFIELDSDLSLKL</sequence>
<dbReference type="RefSeq" id="WP_011963694.1">
    <property type="nucleotide sequence ID" value="NC_009613.3"/>
</dbReference>
<organism evidence="2 3">
    <name type="scientific">Flavobacterium psychrophilum (strain ATCC 49511 / DSM 21280 / CIP 103535 / JIP02/86)</name>
    <dbReference type="NCBI Taxonomy" id="402612"/>
    <lineage>
        <taxon>Bacteria</taxon>
        <taxon>Pseudomonadati</taxon>
        <taxon>Bacteroidota</taxon>
        <taxon>Flavobacteriia</taxon>
        <taxon>Flavobacteriales</taxon>
        <taxon>Flavobacteriaceae</taxon>
        <taxon>Flavobacterium</taxon>
    </lineage>
</organism>
<dbReference type="PATRIC" id="fig|402612.5.peg.1593"/>
<dbReference type="SUPFAM" id="SSF63829">
    <property type="entry name" value="Calcium-dependent phosphotriesterase"/>
    <property type="match status" value="1"/>
</dbReference>
<dbReference type="HOGENOM" id="CLU_070070_1_0_10"/>
<keyword evidence="1" id="KW-0732">Signal</keyword>
<dbReference type="Proteomes" id="UP000006394">
    <property type="component" value="Chromosome"/>
</dbReference>
<name>A6GZX6_FLAPJ</name>
<dbReference type="InterPro" id="IPR015943">
    <property type="entry name" value="WD40/YVTN_repeat-like_dom_sf"/>
</dbReference>
<dbReference type="STRING" id="402612.FP1581"/>
<dbReference type="GeneID" id="66552232"/>